<dbReference type="PIRSF" id="PIRSF004764">
    <property type="entry name" value="YmfJ"/>
    <property type="match status" value="1"/>
</dbReference>
<keyword evidence="2" id="KW-1185">Reference proteome</keyword>
<gene>
    <name evidence="1" type="ORF">SAMN06265361_11021</name>
</gene>
<protein>
    <recommendedName>
        <fullName evidence="3">DUF3243 domain-containing protein</fullName>
    </recommendedName>
</protein>
<evidence type="ECO:0008006" key="3">
    <source>
        <dbReference type="Google" id="ProtNLM"/>
    </source>
</evidence>
<reference evidence="1" key="1">
    <citation type="submission" date="2017-05" db="EMBL/GenBank/DDBJ databases">
        <authorList>
            <person name="Varghese N."/>
            <person name="Submissions S."/>
        </authorList>
    </citation>
    <scope>NUCLEOTIDE SEQUENCE</scope>
    <source>
        <strain evidence="1">DSM 45262</strain>
    </source>
</reference>
<dbReference type="InterPro" id="IPR038292">
    <property type="entry name" value="YmfJ/YflH_sf"/>
</dbReference>
<name>A0AA46AGW9_9BACL</name>
<comment type="caution">
    <text evidence="1">The sequence shown here is derived from an EMBL/GenBank/DDBJ whole genome shotgun (WGS) entry which is preliminary data.</text>
</comment>
<evidence type="ECO:0000313" key="2">
    <source>
        <dbReference type="Proteomes" id="UP001157946"/>
    </source>
</evidence>
<dbReference type="InterPro" id="IPR021637">
    <property type="entry name" value="DUF3243"/>
</dbReference>
<sequence>MTILENFDQWKEFLSNRVHQAEKLGMDRETISELAYQIGDYLAKDVDPQNEQERLLADLWSVASEDEQRTMANLMVKLVDSNK</sequence>
<dbReference type="AlphaFoldDB" id="A0AA46AGW9"/>
<evidence type="ECO:0000313" key="1">
    <source>
        <dbReference type="EMBL" id="SMP33740.1"/>
    </source>
</evidence>
<dbReference type="InterPro" id="IPR024702">
    <property type="entry name" value="Uncharacterised_YmfJ"/>
</dbReference>
<organism evidence="1 2">
    <name type="scientific">Laceyella tengchongensis</name>
    <dbReference type="NCBI Taxonomy" id="574699"/>
    <lineage>
        <taxon>Bacteria</taxon>
        <taxon>Bacillati</taxon>
        <taxon>Bacillota</taxon>
        <taxon>Bacilli</taxon>
        <taxon>Bacillales</taxon>
        <taxon>Thermoactinomycetaceae</taxon>
        <taxon>Laceyella</taxon>
    </lineage>
</organism>
<dbReference type="Gene3D" id="1.10.760.20">
    <property type="entry name" value="Protein of unknown function DUF3243"/>
    <property type="match status" value="1"/>
</dbReference>
<dbReference type="EMBL" id="FXTU01000010">
    <property type="protein sequence ID" value="SMP33740.1"/>
    <property type="molecule type" value="Genomic_DNA"/>
</dbReference>
<accession>A0AA46AGW9</accession>
<dbReference type="Proteomes" id="UP001157946">
    <property type="component" value="Unassembled WGS sequence"/>
</dbReference>
<proteinExistence type="predicted"/>
<dbReference type="RefSeq" id="WP_022737596.1">
    <property type="nucleotide sequence ID" value="NZ_FXTU01000010.1"/>
</dbReference>
<dbReference type="Pfam" id="PF11588">
    <property type="entry name" value="DUF3243"/>
    <property type="match status" value="1"/>
</dbReference>